<dbReference type="AlphaFoldDB" id="A0A550CM55"/>
<feature type="compositionally biased region" description="Basic and acidic residues" evidence="1">
    <location>
        <begin position="187"/>
        <end position="202"/>
    </location>
</feature>
<feature type="region of interest" description="Disordered" evidence="1">
    <location>
        <begin position="435"/>
        <end position="482"/>
    </location>
</feature>
<feature type="compositionally biased region" description="Polar residues" evidence="1">
    <location>
        <begin position="615"/>
        <end position="630"/>
    </location>
</feature>
<dbReference type="OrthoDB" id="5338195at2759"/>
<organism evidence="2 3">
    <name type="scientific">Schizophyllum amplum</name>
    <dbReference type="NCBI Taxonomy" id="97359"/>
    <lineage>
        <taxon>Eukaryota</taxon>
        <taxon>Fungi</taxon>
        <taxon>Dikarya</taxon>
        <taxon>Basidiomycota</taxon>
        <taxon>Agaricomycotina</taxon>
        <taxon>Agaricomycetes</taxon>
        <taxon>Agaricomycetidae</taxon>
        <taxon>Agaricales</taxon>
        <taxon>Schizophyllaceae</taxon>
        <taxon>Schizophyllum</taxon>
    </lineage>
</organism>
<evidence type="ECO:0000256" key="1">
    <source>
        <dbReference type="SAM" id="MobiDB-lite"/>
    </source>
</evidence>
<dbReference type="EMBL" id="VDMD01000004">
    <property type="protein sequence ID" value="TRM65893.1"/>
    <property type="molecule type" value="Genomic_DNA"/>
</dbReference>
<evidence type="ECO:0000313" key="2">
    <source>
        <dbReference type="EMBL" id="TRM65893.1"/>
    </source>
</evidence>
<sequence>MPLLDLPVGDKPDWELVDDGVKNLRTPAESGVILYALRQSRERLIFNTFPKFSSGYDKTSTNPSHTLQRRARCDVEIGPHTFGDTTFYEVHYQDHAPSSPFIGRTTWIPYVPFTPRADAPRQTPAYTSEARAANPPPEVRSTTPKRANANDVHVSCISAAGHASPEQLKVLGDVLKNINSDGGPPAAKDRSVRPPLAVEHRPPPTHVPEITPSLIRQVAAAAVGDEHLTRIILAASENKATSEQLKDLSKAIQNLKRGPAPNPTPESHRVVPAKESPRPEQEAVQSPSQQPPLSPHAYPSSQSQYRPYAPLREFDIVIEFREAVGERWIIPRGQMTCNMQSQSSVLNQPPFNDLDLTIITTPQGTDAPQLIQLRLSQTPSALWDTIQRWMGDEVKQEKDRAIIERMRHQAACHLAHRLPPGPLLSRIQNSVKAENAPYPVKSIKQEQNNARAKRARPAEVPPRRQDAGSVRHPKSDPFRNYGTTDVALSTVKTLPVTVPKITTPQSTCRPQERRRTPAAAALADIKRGRPPSKGGTPLSIVAAANLAAGNSDADGITLIQPYEERIRNAQAGRRPGDYSSSMDDVIIPTGSTPRPEEATPSRVVFDLTAEGDGDSPTSTSIPSDCSPNATRSPKRRRRSSPFTPGASQSYPIRCHACHKTDVPLIMSGCYCRQCAEAGRAVNDSPPEPKYIYASQSVPAYDSDNISSAQARHAISDEYGAQVRESSLPGGSQRSPTRERSRSIVDRLSASSSMPAPLHDEARVWSMSRPSPASTSYGQEAEMRGEHFGSSLSQPNYAPSDLLGTVPPAPRNSQDTAQGPPSPETALTTTPGPSPFRSMFNPYPNKDSKNGEAR</sequence>
<reference evidence="2 3" key="1">
    <citation type="journal article" date="2019" name="New Phytol.">
        <title>Comparative genomics reveals unique wood-decay strategies and fruiting body development in the Schizophyllaceae.</title>
        <authorList>
            <person name="Almasi E."/>
            <person name="Sahu N."/>
            <person name="Krizsan K."/>
            <person name="Balint B."/>
            <person name="Kovacs G.M."/>
            <person name="Kiss B."/>
            <person name="Cseklye J."/>
            <person name="Drula E."/>
            <person name="Henrissat B."/>
            <person name="Nagy I."/>
            <person name="Chovatia M."/>
            <person name="Adam C."/>
            <person name="LaButti K."/>
            <person name="Lipzen A."/>
            <person name="Riley R."/>
            <person name="Grigoriev I.V."/>
            <person name="Nagy L.G."/>
        </authorList>
    </citation>
    <scope>NUCLEOTIDE SEQUENCE [LARGE SCALE GENOMIC DNA]</scope>
    <source>
        <strain evidence="2 3">NL-1724</strain>
    </source>
</reference>
<feature type="region of interest" description="Disordered" evidence="1">
    <location>
        <begin position="570"/>
        <end position="650"/>
    </location>
</feature>
<feature type="region of interest" description="Disordered" evidence="1">
    <location>
        <begin position="255"/>
        <end position="304"/>
    </location>
</feature>
<evidence type="ECO:0000313" key="3">
    <source>
        <dbReference type="Proteomes" id="UP000320762"/>
    </source>
</evidence>
<feature type="region of interest" description="Disordered" evidence="1">
    <location>
        <begin position="121"/>
        <end position="145"/>
    </location>
</feature>
<comment type="caution">
    <text evidence="2">The sequence shown here is derived from an EMBL/GenBank/DDBJ whole genome shotgun (WGS) entry which is preliminary data.</text>
</comment>
<feature type="region of interest" description="Disordered" evidence="1">
    <location>
        <begin position="718"/>
        <end position="853"/>
    </location>
</feature>
<feature type="compositionally biased region" description="Polar residues" evidence="1">
    <location>
        <begin position="810"/>
        <end position="830"/>
    </location>
</feature>
<feature type="region of interest" description="Disordered" evidence="1">
    <location>
        <begin position="179"/>
        <end position="209"/>
    </location>
</feature>
<feature type="compositionally biased region" description="Polar residues" evidence="1">
    <location>
        <begin position="767"/>
        <end position="777"/>
    </location>
</feature>
<accession>A0A550CM55</accession>
<dbReference type="Proteomes" id="UP000320762">
    <property type="component" value="Unassembled WGS sequence"/>
</dbReference>
<gene>
    <name evidence="2" type="ORF">BD626DRAFT_486152</name>
</gene>
<feature type="compositionally biased region" description="Basic and acidic residues" evidence="1">
    <location>
        <begin position="735"/>
        <end position="744"/>
    </location>
</feature>
<protein>
    <submittedName>
        <fullName evidence="2">Uncharacterized protein</fullName>
    </submittedName>
</protein>
<keyword evidence="3" id="KW-1185">Reference proteome</keyword>
<proteinExistence type="predicted"/>
<name>A0A550CM55_9AGAR</name>